<feature type="coiled-coil region" evidence="7">
    <location>
        <begin position="634"/>
        <end position="710"/>
    </location>
</feature>
<keyword evidence="3 5" id="KW-0145">Chemotaxis</keyword>
<evidence type="ECO:0000256" key="2">
    <source>
        <dbReference type="ARBA" id="ARBA00012438"/>
    </source>
</evidence>
<dbReference type="CDD" id="cd16434">
    <property type="entry name" value="CheB-CheR_fusion"/>
    <property type="match status" value="1"/>
</dbReference>
<dbReference type="InterPro" id="IPR016032">
    <property type="entry name" value="Sig_transdc_resp-reg_C-effctor"/>
</dbReference>
<feature type="active site" evidence="5">
    <location>
        <position position="157"/>
    </location>
</feature>
<dbReference type="PANTHER" id="PTHR24422:SF27">
    <property type="entry name" value="PROTEIN-GLUTAMATE O-METHYLTRANSFERASE"/>
    <property type="match status" value="1"/>
</dbReference>
<sequence length="1417" mass="151456">MLVRHRRALEQRMQEVVVPLPNHAASGAMPIIAIGASAGGLEACRLFLARLPDPAGFAFILVQHLDPHHDSQLVALLATHTKLVVMPAIDGTLMTAEHLYVIAPGTALTVQAGRLVVSTPDEPHGARLPFDRLLQSLASGRDPARAMAVVLSGTGQDGTQGALALRAAGGFVIAQLPAEAGFEGMPSAAIAAGAVDLILPAAAMPAALLHRAREPRQAGDHDLAGIVTLLRNTTATDFSLYKPGTLRRRIERRVGMTGTAGLAGYLALLKVDATEATQLAKDLLIHVTGFFRDPEVFALLAERVIPGILAAHPEGRPVRIWVAGCSTGEETWSLAMLFQEALVARGDAIRLQIFASDKDAEAVATARHAHYPAGIESAVSAARLGRFFTREGEGWQVKSELRALVVFTVQDILADPPFSRLDFISCRNLLIYLKPQAQAQVAAMFRCALRPGGVLLLGASETLGPAEAAFSVVAKSERIWRRRDTETPFAAAAITAAIPASRAILPARPARLAELCRRLVELHHAPAAVLVDAQDRCLHSLGPTDRYLLHAAGAATQDILAVARPALRARLRRALAASRASGHVLTRDVEGVPHLEVRQVTEEGEALLLVCFIEAPAAAAAPARPSNAGDRPRIASLERELETTRAELHASLQDLERAAEEQRAVNEEALSVNEEYQSTNEELLTSKEELQSLNEDLTVLNGQLQETLEHARTTSDDLQNVLYSTDEATIFLDPQLRIRFFTPVTRAVFSVLPGDVGRPLADLRSLAADPTLLADAATVLAGAAPRLQDIATAEGAWFSRRVMPYRTRDGAVAGVVITFVDITARLETKAALREAMHRAEQASAAKSRFLSAASHDLRQPLQTLTLLRDLLEKLVEGEEARKLVAMQEPTLAAMSGMLDTLLDINQIETGTLKAELANFPVGPLLARLHEEFGYLAAGKGLDLRVMPCGGAIRSDPRLLEQMLRNLFSNALKYTREGRILVGCRRQGAMLRIEVWDTGIGIAEADTTAIFEEYHQLDNAAREREGGLGLGLSIVQRLAGLLGHGVSVRSQPHQGSVFSITVPLGPPCNADAARATPAASTHRAGAILVIEDDPDVRDLLVRVLTAEGHCAIAAADGEAALALVARGAIRPEIILADFNLPKGMNGLRLGDLLRERLGLAVPVVILTGDISTETLRDIAARHCQRLHKPVRAADLAALMQRLLAETLAPPATAPGGTTTIHVVEDDAQARAVLLDVLQSEGRAVIGHASAEAFLDAYRAGGETCLLVDARLPGMSGFDLLARLREQGDPLPAIMVTGLSDVGAAVQAMRAGASDFIEKPVRAATLRAAIDRAMAQSRDVGKLVAWRQEAADSMTSLTLRQREVMTRVLAGDPSKNIAADLGISQRTVETHRAEIMRRTGAKSLPALARLALAAESGTG</sequence>
<dbReference type="Gene3D" id="3.30.450.20">
    <property type="entry name" value="PAS domain"/>
    <property type="match status" value="1"/>
</dbReference>
<dbReference type="InterPro" id="IPR035965">
    <property type="entry name" value="PAS-like_dom_sf"/>
</dbReference>
<evidence type="ECO:0000259" key="9">
    <source>
        <dbReference type="PROSITE" id="PS50109"/>
    </source>
</evidence>
<dbReference type="InterPro" id="IPR005467">
    <property type="entry name" value="His_kinase_dom"/>
</dbReference>
<evidence type="ECO:0000259" key="11">
    <source>
        <dbReference type="PROSITE" id="PS50113"/>
    </source>
</evidence>
<dbReference type="SMART" id="SM00387">
    <property type="entry name" value="HATPase_c"/>
    <property type="match status" value="1"/>
</dbReference>
<evidence type="ECO:0000256" key="6">
    <source>
        <dbReference type="PROSITE-ProRule" id="PRU00169"/>
    </source>
</evidence>
<dbReference type="PROSITE" id="PS50122">
    <property type="entry name" value="CHEB"/>
    <property type="match status" value="1"/>
</dbReference>
<feature type="modified residue" description="4-aspartylphosphate" evidence="6">
    <location>
        <position position="1267"/>
    </location>
</feature>
<dbReference type="PROSITE" id="PS50123">
    <property type="entry name" value="CHER"/>
    <property type="match status" value="1"/>
</dbReference>
<dbReference type="InterPro" id="IPR035909">
    <property type="entry name" value="CheB_C"/>
</dbReference>
<dbReference type="Pfam" id="PF03705">
    <property type="entry name" value="CheR_N"/>
    <property type="match status" value="1"/>
</dbReference>
<evidence type="ECO:0000256" key="5">
    <source>
        <dbReference type="PROSITE-ProRule" id="PRU00050"/>
    </source>
</evidence>
<feature type="active site" evidence="5">
    <location>
        <position position="64"/>
    </location>
</feature>
<feature type="domain" description="Response regulatory" evidence="10">
    <location>
        <begin position="1085"/>
        <end position="1202"/>
    </location>
</feature>
<feature type="domain" description="PAC" evidence="11">
    <location>
        <begin position="781"/>
        <end position="834"/>
    </location>
</feature>
<dbReference type="Pfam" id="PF01739">
    <property type="entry name" value="CheR"/>
    <property type="match status" value="1"/>
</dbReference>
<dbReference type="InterPro" id="IPR011006">
    <property type="entry name" value="CheY-like_superfamily"/>
</dbReference>
<dbReference type="GO" id="GO:0006935">
    <property type="term" value="P:chemotaxis"/>
    <property type="evidence" value="ECO:0007669"/>
    <property type="project" value="UniProtKB-UniRule"/>
</dbReference>
<dbReference type="PROSITE" id="PS50109">
    <property type="entry name" value="HIS_KIN"/>
    <property type="match status" value="1"/>
</dbReference>
<dbReference type="SMART" id="SM00448">
    <property type="entry name" value="REC"/>
    <property type="match status" value="2"/>
</dbReference>
<dbReference type="InterPro" id="IPR003661">
    <property type="entry name" value="HisK_dim/P_dom"/>
</dbReference>
<dbReference type="SUPFAM" id="SSF47384">
    <property type="entry name" value="Homodimeric domain of signal transducing histidine kinase"/>
    <property type="match status" value="1"/>
</dbReference>
<dbReference type="InterPro" id="IPR022641">
    <property type="entry name" value="CheR_N"/>
</dbReference>
<dbReference type="InterPro" id="IPR000780">
    <property type="entry name" value="CheR_MeTrfase"/>
</dbReference>
<keyword evidence="6" id="KW-0597">Phosphoprotein</keyword>
<dbReference type="GO" id="GO:0008757">
    <property type="term" value="F:S-adenosylmethionine-dependent methyltransferase activity"/>
    <property type="evidence" value="ECO:0007669"/>
    <property type="project" value="InterPro"/>
</dbReference>
<dbReference type="InterPro" id="IPR050903">
    <property type="entry name" value="Bact_Chemotaxis_MeTrfase"/>
</dbReference>
<dbReference type="InterPro" id="IPR001789">
    <property type="entry name" value="Sig_transdc_resp-reg_receiver"/>
</dbReference>
<feature type="domain" description="Histidine kinase" evidence="9">
    <location>
        <begin position="852"/>
        <end position="1065"/>
    </location>
</feature>
<dbReference type="SUPFAM" id="SSF55874">
    <property type="entry name" value="ATPase domain of HSP90 chaperone/DNA topoisomerase II/histidine kinase"/>
    <property type="match status" value="1"/>
</dbReference>
<dbReference type="SUPFAM" id="SSF52738">
    <property type="entry name" value="Methylesterase CheB, C-terminal domain"/>
    <property type="match status" value="1"/>
</dbReference>
<proteinExistence type="predicted"/>
<dbReference type="GO" id="GO:0008984">
    <property type="term" value="F:protein-glutamate methylesterase activity"/>
    <property type="evidence" value="ECO:0007669"/>
    <property type="project" value="InterPro"/>
</dbReference>
<dbReference type="PROSITE" id="PS50113">
    <property type="entry name" value="PAC"/>
    <property type="match status" value="1"/>
</dbReference>
<feature type="active site" evidence="5">
    <location>
        <position position="37"/>
    </location>
</feature>
<dbReference type="EC" id="2.7.13.3" evidence="2"/>
<evidence type="ECO:0000259" key="10">
    <source>
        <dbReference type="PROSITE" id="PS50110"/>
    </source>
</evidence>
<dbReference type="SUPFAM" id="SSF47757">
    <property type="entry name" value="Chemotaxis receptor methyltransferase CheR, N-terminal domain"/>
    <property type="match status" value="1"/>
</dbReference>
<dbReference type="Gene3D" id="3.40.50.150">
    <property type="entry name" value="Vaccinia Virus protein VP39"/>
    <property type="match status" value="1"/>
</dbReference>
<dbReference type="InterPro" id="IPR000792">
    <property type="entry name" value="Tscrpt_reg_LuxR_C"/>
</dbReference>
<evidence type="ECO:0000256" key="4">
    <source>
        <dbReference type="ARBA" id="ARBA00023125"/>
    </source>
</evidence>
<evidence type="ECO:0000259" key="13">
    <source>
        <dbReference type="PROSITE" id="PS50123"/>
    </source>
</evidence>
<dbReference type="InterPro" id="IPR036097">
    <property type="entry name" value="HisK_dim/P_sf"/>
</dbReference>
<dbReference type="Gene3D" id="1.10.10.10">
    <property type="entry name" value="Winged helix-like DNA-binding domain superfamily/Winged helix DNA-binding domain"/>
    <property type="match status" value="1"/>
</dbReference>
<dbReference type="PRINTS" id="PR00038">
    <property type="entry name" value="HTHLUXR"/>
</dbReference>
<dbReference type="SMART" id="SM00388">
    <property type="entry name" value="HisKA"/>
    <property type="match status" value="1"/>
</dbReference>
<keyword evidence="4" id="KW-0238">DNA-binding</keyword>
<name>A0AAF1K0N7_9PROT</name>
<dbReference type="GO" id="GO:0003677">
    <property type="term" value="F:DNA binding"/>
    <property type="evidence" value="ECO:0007669"/>
    <property type="project" value="UniProtKB-KW"/>
</dbReference>
<evidence type="ECO:0000256" key="7">
    <source>
        <dbReference type="SAM" id="Coils"/>
    </source>
</evidence>
<dbReference type="PANTHER" id="PTHR24422">
    <property type="entry name" value="CHEMOTAXIS PROTEIN METHYLTRANSFERASE"/>
    <property type="match status" value="1"/>
</dbReference>
<organism evidence="14 15">
    <name type="scientific">Plastoroseomonas arctica</name>
    <dbReference type="NCBI Taxonomy" id="1509237"/>
    <lineage>
        <taxon>Bacteria</taxon>
        <taxon>Pseudomonadati</taxon>
        <taxon>Pseudomonadota</taxon>
        <taxon>Alphaproteobacteria</taxon>
        <taxon>Acetobacterales</taxon>
        <taxon>Acetobacteraceae</taxon>
        <taxon>Plastoroseomonas</taxon>
    </lineage>
</organism>
<dbReference type="Pfam" id="PF13596">
    <property type="entry name" value="PAS_10"/>
    <property type="match status" value="1"/>
</dbReference>
<dbReference type="CDD" id="cd06170">
    <property type="entry name" value="LuxR_C_like"/>
    <property type="match status" value="1"/>
</dbReference>
<dbReference type="CDD" id="cd00082">
    <property type="entry name" value="HisKA"/>
    <property type="match status" value="1"/>
</dbReference>
<dbReference type="SUPFAM" id="SSF55785">
    <property type="entry name" value="PYP-like sensor domain (PAS domain)"/>
    <property type="match status" value="1"/>
</dbReference>
<dbReference type="InterPro" id="IPR000673">
    <property type="entry name" value="Sig_transdc_resp-reg_Me-estase"/>
</dbReference>
<dbReference type="InterPro" id="IPR003594">
    <property type="entry name" value="HATPase_dom"/>
</dbReference>
<dbReference type="PROSITE" id="PS50043">
    <property type="entry name" value="HTH_LUXR_2"/>
    <property type="match status" value="1"/>
</dbReference>
<dbReference type="GO" id="GO:0000155">
    <property type="term" value="F:phosphorelay sensor kinase activity"/>
    <property type="evidence" value="ECO:0007669"/>
    <property type="project" value="InterPro"/>
</dbReference>
<dbReference type="Gene3D" id="3.30.565.10">
    <property type="entry name" value="Histidine kinase-like ATPase, C-terminal domain"/>
    <property type="match status" value="1"/>
</dbReference>
<dbReference type="GO" id="GO:0006355">
    <property type="term" value="P:regulation of DNA-templated transcription"/>
    <property type="evidence" value="ECO:0007669"/>
    <property type="project" value="InterPro"/>
</dbReference>
<feature type="domain" description="CheR-type methyltransferase" evidence="13">
    <location>
        <begin position="211"/>
        <end position="463"/>
    </location>
</feature>
<reference evidence="14" key="1">
    <citation type="submission" date="2020-01" db="EMBL/GenBank/DDBJ databases">
        <authorList>
            <person name="Rat A."/>
        </authorList>
    </citation>
    <scope>NUCLEOTIDE SEQUENCE</scope>
    <source>
        <strain evidence="14">LMG 28251</strain>
    </source>
</reference>
<feature type="modified residue" description="4-aspartylphosphate" evidence="6">
    <location>
        <position position="1136"/>
    </location>
</feature>
<keyword evidence="15" id="KW-1185">Reference proteome</keyword>
<dbReference type="Proteomes" id="UP001196068">
    <property type="component" value="Unassembled WGS sequence"/>
</dbReference>
<dbReference type="GO" id="GO:0005737">
    <property type="term" value="C:cytoplasm"/>
    <property type="evidence" value="ECO:0007669"/>
    <property type="project" value="InterPro"/>
</dbReference>
<evidence type="ECO:0000256" key="1">
    <source>
        <dbReference type="ARBA" id="ARBA00000085"/>
    </source>
</evidence>
<dbReference type="SMART" id="SM00138">
    <property type="entry name" value="MeTrc"/>
    <property type="match status" value="1"/>
</dbReference>
<dbReference type="InterPro" id="IPR022642">
    <property type="entry name" value="CheR_C"/>
</dbReference>
<dbReference type="SUPFAM" id="SSF52172">
    <property type="entry name" value="CheY-like"/>
    <property type="match status" value="2"/>
</dbReference>
<dbReference type="InterPro" id="IPR036388">
    <property type="entry name" value="WH-like_DNA-bd_sf"/>
</dbReference>
<dbReference type="PROSITE" id="PS50110">
    <property type="entry name" value="RESPONSE_REGULATORY"/>
    <property type="match status" value="2"/>
</dbReference>
<dbReference type="Pfam" id="PF00196">
    <property type="entry name" value="GerE"/>
    <property type="match status" value="1"/>
</dbReference>
<feature type="domain" description="Response regulatory" evidence="10">
    <location>
        <begin position="1218"/>
        <end position="1332"/>
    </location>
</feature>
<evidence type="ECO:0000256" key="3">
    <source>
        <dbReference type="ARBA" id="ARBA00022500"/>
    </source>
</evidence>
<keyword evidence="7" id="KW-0175">Coiled coil</keyword>
<dbReference type="GO" id="GO:0000156">
    <property type="term" value="F:phosphorelay response regulator activity"/>
    <property type="evidence" value="ECO:0007669"/>
    <property type="project" value="InterPro"/>
</dbReference>
<protein>
    <recommendedName>
        <fullName evidence="2">histidine kinase</fullName>
        <ecNumber evidence="2">2.7.13.3</ecNumber>
    </recommendedName>
</protein>
<reference evidence="14" key="2">
    <citation type="journal article" date="2021" name="Syst. Appl. Microbiol.">
        <title>Roseomonas hellenica sp. nov., isolated from roots of wild-growing Alkanna tinctoria.</title>
        <authorList>
            <person name="Rat A."/>
            <person name="Naranjo H.D."/>
            <person name="Lebbe L."/>
            <person name="Cnockaert M."/>
            <person name="Krigas N."/>
            <person name="Grigoriadou K."/>
            <person name="Maloupa E."/>
            <person name="Willems A."/>
        </authorList>
    </citation>
    <scope>NUCLEOTIDE SEQUENCE</scope>
    <source>
        <strain evidence="14">LMG 28251</strain>
    </source>
</reference>
<dbReference type="InterPro" id="IPR000700">
    <property type="entry name" value="PAS-assoc_C"/>
</dbReference>
<dbReference type="Pfam" id="PF02518">
    <property type="entry name" value="HATPase_c"/>
    <property type="match status" value="1"/>
</dbReference>
<comment type="catalytic activity">
    <reaction evidence="1">
        <text>ATP + protein L-histidine = ADP + protein N-phospho-L-histidine.</text>
        <dbReference type="EC" id="2.7.13.3"/>
    </reaction>
</comment>
<feature type="domain" description="HTH luxR-type" evidence="8">
    <location>
        <begin position="1348"/>
        <end position="1413"/>
    </location>
</feature>
<dbReference type="Pfam" id="PF01339">
    <property type="entry name" value="CheB_methylest"/>
    <property type="match status" value="1"/>
</dbReference>
<dbReference type="PRINTS" id="PR00996">
    <property type="entry name" value="CHERMTFRASE"/>
</dbReference>
<dbReference type="Gene3D" id="3.40.50.180">
    <property type="entry name" value="Methylesterase CheB, C-terminal domain"/>
    <property type="match status" value="1"/>
</dbReference>
<feature type="domain" description="CheB-type methylesterase" evidence="12">
    <location>
        <begin position="19"/>
        <end position="215"/>
    </location>
</feature>
<dbReference type="SUPFAM" id="SSF53335">
    <property type="entry name" value="S-adenosyl-L-methionine-dependent methyltransferases"/>
    <property type="match status" value="1"/>
</dbReference>
<dbReference type="Pfam" id="PF00512">
    <property type="entry name" value="HisKA"/>
    <property type="match status" value="1"/>
</dbReference>
<evidence type="ECO:0000259" key="8">
    <source>
        <dbReference type="PROSITE" id="PS50043"/>
    </source>
</evidence>
<dbReference type="InterPro" id="IPR036890">
    <property type="entry name" value="HATPase_C_sf"/>
</dbReference>
<dbReference type="CDD" id="cd00156">
    <property type="entry name" value="REC"/>
    <property type="match status" value="1"/>
</dbReference>
<keyword evidence="5" id="KW-0378">Hydrolase</keyword>
<gene>
    <name evidence="14" type="ORF">GXW79_03505</name>
</gene>
<dbReference type="SMART" id="SM00421">
    <property type="entry name" value="HTH_LUXR"/>
    <property type="match status" value="1"/>
</dbReference>
<evidence type="ECO:0000313" key="14">
    <source>
        <dbReference type="EMBL" id="MBR0654140.1"/>
    </source>
</evidence>
<dbReference type="EMBL" id="JAAEDH010000002">
    <property type="protein sequence ID" value="MBR0654140.1"/>
    <property type="molecule type" value="Genomic_DNA"/>
</dbReference>
<evidence type="ECO:0000259" key="12">
    <source>
        <dbReference type="PROSITE" id="PS50122"/>
    </source>
</evidence>
<comment type="caution">
    <text evidence="14">The sequence shown here is derived from an EMBL/GenBank/DDBJ whole genome shotgun (WGS) entry which is preliminary data.</text>
</comment>
<dbReference type="Gene3D" id="3.40.50.2300">
    <property type="match status" value="2"/>
</dbReference>
<dbReference type="SUPFAM" id="SSF46894">
    <property type="entry name" value="C-terminal effector domain of the bipartite response regulators"/>
    <property type="match status" value="1"/>
</dbReference>
<dbReference type="Gene3D" id="1.10.287.130">
    <property type="match status" value="1"/>
</dbReference>
<evidence type="ECO:0000313" key="15">
    <source>
        <dbReference type="Proteomes" id="UP001196068"/>
    </source>
</evidence>
<dbReference type="Pfam" id="PF00072">
    <property type="entry name" value="Response_reg"/>
    <property type="match status" value="2"/>
</dbReference>
<dbReference type="InterPro" id="IPR029063">
    <property type="entry name" value="SAM-dependent_MTases_sf"/>
</dbReference>
<accession>A0AAF1K0N7</accession>
<dbReference type="FunFam" id="3.30.565.10:FF:000049">
    <property type="entry name" value="Two-component sensor histidine kinase"/>
    <property type="match status" value="1"/>
</dbReference>